<dbReference type="Proteomes" id="UP001234989">
    <property type="component" value="Chromosome 6"/>
</dbReference>
<evidence type="ECO:0008006" key="4">
    <source>
        <dbReference type="Google" id="ProtNLM"/>
    </source>
</evidence>
<name>A0AAF0R1G0_SOLVR</name>
<feature type="region of interest" description="Disordered" evidence="1">
    <location>
        <begin position="39"/>
        <end position="60"/>
    </location>
</feature>
<reference evidence="2" key="1">
    <citation type="submission" date="2023-08" db="EMBL/GenBank/DDBJ databases">
        <title>A de novo genome assembly of Solanum verrucosum Schlechtendal, a Mexican diploid species geographically isolated from the other diploid A-genome species in potato relatives.</title>
        <authorList>
            <person name="Hosaka K."/>
        </authorList>
    </citation>
    <scope>NUCLEOTIDE SEQUENCE</scope>
    <source>
        <tissue evidence="2">Young leaves</tissue>
    </source>
</reference>
<feature type="compositionally biased region" description="Basic and acidic residues" evidence="1">
    <location>
        <begin position="39"/>
        <end position="57"/>
    </location>
</feature>
<sequence length="255" mass="28764">MSKFVSGAYDLVVKECLIVMLIKEMDVSRLMVHAKQIEEEKHKEKTRDSKREKRDDVESSIQGPVEEIVLKASHKLKTGPSDPPRSPIWTVKGTTASFGAREVVPKVSQNVPPPKDLQMAHGHMVSTEGFQIDPAKIEAIRAALSVWVHCEVFTDHQSLQYIFSWRDLNLRQRKLLELLKDYDITTLYHPGKANAVADVLSRKSSRIENPAAISIEERLLARHVQRLANSLIQLKISEEMGGLIAFIEAHSSLVE</sequence>
<organism evidence="2 3">
    <name type="scientific">Solanum verrucosum</name>
    <dbReference type="NCBI Taxonomy" id="315347"/>
    <lineage>
        <taxon>Eukaryota</taxon>
        <taxon>Viridiplantae</taxon>
        <taxon>Streptophyta</taxon>
        <taxon>Embryophyta</taxon>
        <taxon>Tracheophyta</taxon>
        <taxon>Spermatophyta</taxon>
        <taxon>Magnoliopsida</taxon>
        <taxon>eudicotyledons</taxon>
        <taxon>Gunneridae</taxon>
        <taxon>Pentapetalae</taxon>
        <taxon>asterids</taxon>
        <taxon>lamiids</taxon>
        <taxon>Solanales</taxon>
        <taxon>Solanaceae</taxon>
        <taxon>Solanoideae</taxon>
        <taxon>Solaneae</taxon>
        <taxon>Solanum</taxon>
    </lineage>
</organism>
<protein>
    <recommendedName>
        <fullName evidence="4">Reverse transcriptase RNase H-like domain-containing protein</fullName>
    </recommendedName>
</protein>
<evidence type="ECO:0000313" key="2">
    <source>
        <dbReference type="EMBL" id="WMV33556.1"/>
    </source>
</evidence>
<evidence type="ECO:0000313" key="3">
    <source>
        <dbReference type="Proteomes" id="UP001234989"/>
    </source>
</evidence>
<dbReference type="EMBL" id="CP133617">
    <property type="protein sequence ID" value="WMV33556.1"/>
    <property type="molecule type" value="Genomic_DNA"/>
</dbReference>
<accession>A0AAF0R1G0</accession>
<evidence type="ECO:0000256" key="1">
    <source>
        <dbReference type="SAM" id="MobiDB-lite"/>
    </source>
</evidence>
<proteinExistence type="predicted"/>
<keyword evidence="3" id="KW-1185">Reference proteome</keyword>
<gene>
    <name evidence="2" type="ORF">MTR67_026941</name>
</gene>
<dbReference type="AlphaFoldDB" id="A0AAF0R1G0"/>
<dbReference type="InterPro" id="IPR043502">
    <property type="entry name" value="DNA/RNA_pol_sf"/>
</dbReference>
<dbReference type="SUPFAM" id="SSF56672">
    <property type="entry name" value="DNA/RNA polymerases"/>
    <property type="match status" value="1"/>
</dbReference>